<feature type="compositionally biased region" description="Low complexity" evidence="1">
    <location>
        <begin position="7"/>
        <end position="21"/>
    </location>
</feature>
<reference evidence="3 4" key="1">
    <citation type="submission" date="2019-08" db="EMBL/GenBank/DDBJ databases">
        <title>Actinomadura sp. nov. CYP1-5 isolated from mountain soil.</title>
        <authorList>
            <person name="Songsumanus A."/>
            <person name="Kuncharoen N."/>
            <person name="Kudo T."/>
            <person name="Yuki M."/>
            <person name="Igarashi Y."/>
            <person name="Tanasupawat S."/>
        </authorList>
    </citation>
    <scope>NUCLEOTIDE SEQUENCE [LARGE SCALE GENOMIC DNA]</scope>
    <source>
        <strain evidence="3 4">JCM 14158</strain>
    </source>
</reference>
<evidence type="ECO:0000256" key="2">
    <source>
        <dbReference type="SAM" id="Phobius"/>
    </source>
</evidence>
<keyword evidence="2" id="KW-0812">Transmembrane</keyword>
<dbReference type="EMBL" id="VSFG01000001">
    <property type="protein sequence ID" value="TYB47791.1"/>
    <property type="molecule type" value="Genomic_DNA"/>
</dbReference>
<dbReference type="RefSeq" id="WP_148344008.1">
    <property type="nucleotide sequence ID" value="NZ_VSFG01000001.1"/>
</dbReference>
<gene>
    <name evidence="3" type="ORF">FXF69_00595</name>
</gene>
<dbReference type="STRING" id="1220554.GCA_001552135_03792"/>
<feature type="transmembrane region" description="Helical" evidence="2">
    <location>
        <begin position="70"/>
        <end position="92"/>
    </location>
</feature>
<accession>A0A5D0NUR0</accession>
<keyword evidence="4" id="KW-1185">Reference proteome</keyword>
<keyword evidence="2" id="KW-0472">Membrane</keyword>
<evidence type="ECO:0000313" key="3">
    <source>
        <dbReference type="EMBL" id="TYB47791.1"/>
    </source>
</evidence>
<proteinExistence type="predicted"/>
<keyword evidence="2" id="KW-1133">Transmembrane helix</keyword>
<comment type="caution">
    <text evidence="3">The sequence shown here is derived from an EMBL/GenBank/DDBJ whole genome shotgun (WGS) entry which is preliminary data.</text>
</comment>
<dbReference type="Proteomes" id="UP000323380">
    <property type="component" value="Unassembled WGS sequence"/>
</dbReference>
<feature type="compositionally biased region" description="Basic residues" evidence="1">
    <location>
        <begin position="126"/>
        <end position="143"/>
    </location>
</feature>
<sequence>MAPRKPAPGTTPTRQRPARTPAKGKPATTKRSQARKPPDRGGHVKAHTRRTKHGTVHVGAHDRSSRRAQWATAGNTWGGAAAAGVLALGLVLQLSFTLVAAAAIILAVIVKVLVYLLTAQDLGQPAHRRPRGGSGRHTKRRSTSRSSGRSTSRRRSR</sequence>
<name>A0A5D0NUR0_9ACTN</name>
<organism evidence="3 4">
    <name type="scientific">Actinomadura chibensis</name>
    <dbReference type="NCBI Taxonomy" id="392828"/>
    <lineage>
        <taxon>Bacteria</taxon>
        <taxon>Bacillati</taxon>
        <taxon>Actinomycetota</taxon>
        <taxon>Actinomycetes</taxon>
        <taxon>Streptosporangiales</taxon>
        <taxon>Thermomonosporaceae</taxon>
        <taxon>Actinomadura</taxon>
    </lineage>
</organism>
<evidence type="ECO:0000313" key="4">
    <source>
        <dbReference type="Proteomes" id="UP000323380"/>
    </source>
</evidence>
<dbReference type="AlphaFoldDB" id="A0A5D0NUR0"/>
<protein>
    <submittedName>
        <fullName evidence="3">Uncharacterized protein</fullName>
    </submittedName>
</protein>
<feature type="region of interest" description="Disordered" evidence="1">
    <location>
        <begin position="124"/>
        <end position="157"/>
    </location>
</feature>
<feature type="region of interest" description="Disordered" evidence="1">
    <location>
        <begin position="1"/>
        <end position="65"/>
    </location>
</feature>
<feature type="transmembrane region" description="Helical" evidence="2">
    <location>
        <begin position="98"/>
        <end position="119"/>
    </location>
</feature>
<feature type="compositionally biased region" description="Basic residues" evidence="1">
    <location>
        <begin position="43"/>
        <end position="55"/>
    </location>
</feature>
<evidence type="ECO:0000256" key="1">
    <source>
        <dbReference type="SAM" id="MobiDB-lite"/>
    </source>
</evidence>